<dbReference type="EC" id="2.1.1.64" evidence="3"/>
<dbReference type="RefSeq" id="WP_377175508.1">
    <property type="nucleotide sequence ID" value="NZ_JBHTMY010000001.1"/>
</dbReference>
<dbReference type="SUPFAM" id="SSF53335">
    <property type="entry name" value="S-adenosyl-L-methionine-dependent methyltransferases"/>
    <property type="match status" value="1"/>
</dbReference>
<name>A0ABW3XY91_9FLAO</name>
<dbReference type="GO" id="GO:0061542">
    <property type="term" value="F:3-demethylubiquinol 3-O-methyltransferase activity"/>
    <property type="evidence" value="ECO:0007669"/>
    <property type="project" value="UniProtKB-EC"/>
</dbReference>
<dbReference type="EMBL" id="JBHTMY010000001">
    <property type="protein sequence ID" value="MFD1314165.1"/>
    <property type="molecule type" value="Genomic_DNA"/>
</dbReference>
<dbReference type="Proteomes" id="UP001597201">
    <property type="component" value="Unassembled WGS sequence"/>
</dbReference>
<proteinExistence type="predicted"/>
<gene>
    <name evidence="3" type="ORF">ACFQ39_00930</name>
</gene>
<evidence type="ECO:0000313" key="3">
    <source>
        <dbReference type="EMBL" id="MFD1314165.1"/>
    </source>
</evidence>
<dbReference type="Pfam" id="PF08242">
    <property type="entry name" value="Methyltransf_12"/>
    <property type="match status" value="1"/>
</dbReference>
<feature type="domain" description="DUF1835" evidence="2">
    <location>
        <begin position="2"/>
        <end position="108"/>
    </location>
</feature>
<protein>
    <submittedName>
        <fullName evidence="3">Class I SAM-dependent methyltransferase</fullName>
        <ecNumber evidence="3">2.1.1.222</ecNumber>
        <ecNumber evidence="3">2.1.1.64</ecNumber>
    </submittedName>
</protein>
<dbReference type="EC" id="2.1.1.222" evidence="3"/>
<sequence>MIHVLNGDSLLDRFPLDIKGERIVARECLIEGDVSGENLAEFYLNRATFLERTYGTQQTEYLHNSQKEFEKILKLNTEEEVYCWFEKDLFCQVNFWFVCHLLHENRQQNVFLVLAENLDFGFSSYNEEELKLLYRKKTSLDSTDLEGFSKLWSAYQTKNSDKLQEAAKKLTPKFSFLEEVITAEIEKNPIDKMGRPMKVLEELILSRNSTDFKQIFPEFSKRLPIYGYGDLQIIHMINEWEEKYLTINKTLWNKKAPIHFNSKFYDNHTFLTTLNSLNSIEIGLLGNIEGLKVLHLQCHFGQDTISLQKLGAQTTGVDFSEQAIEKARELSEQSETFPDFICSDIYELDKKLEGQYDLIFTSYGTIGWLPDLRKWAKIVDHFLKPGGKFLLVEFHPMIWIFDENFEKIVYPYFNRTAIVEKEEYSYTDGDPIQLNSVTWNHPLSEVFTSLLEENLIIDDFQEYDYSPYDCFSKTVKIDKNMFQIQGMEGKLPMVYSLKVSKPT</sequence>
<dbReference type="PANTHER" id="PTHR43861">
    <property type="entry name" value="TRANS-ACONITATE 2-METHYLTRANSFERASE-RELATED"/>
    <property type="match status" value="1"/>
</dbReference>
<comment type="caution">
    <text evidence="3">The sequence shown here is derived from an EMBL/GenBank/DDBJ whole genome shotgun (WGS) entry which is preliminary data.</text>
</comment>
<evidence type="ECO:0000259" key="1">
    <source>
        <dbReference type="Pfam" id="PF08242"/>
    </source>
</evidence>
<evidence type="ECO:0000259" key="2">
    <source>
        <dbReference type="Pfam" id="PF08874"/>
    </source>
</evidence>
<dbReference type="Pfam" id="PF08874">
    <property type="entry name" value="DUF1835"/>
    <property type="match status" value="1"/>
</dbReference>
<dbReference type="InterPro" id="IPR029063">
    <property type="entry name" value="SAM-dependent_MTases_sf"/>
</dbReference>
<reference evidence="4" key="1">
    <citation type="journal article" date="2019" name="Int. J. Syst. Evol. Microbiol.">
        <title>The Global Catalogue of Microorganisms (GCM) 10K type strain sequencing project: providing services to taxonomists for standard genome sequencing and annotation.</title>
        <authorList>
            <consortium name="The Broad Institute Genomics Platform"/>
            <consortium name="The Broad Institute Genome Sequencing Center for Infectious Disease"/>
            <person name="Wu L."/>
            <person name="Ma J."/>
        </authorList>
    </citation>
    <scope>NUCLEOTIDE SEQUENCE [LARGE SCALE GENOMIC DNA]</scope>
    <source>
        <strain evidence="4">CCUG 61485</strain>
    </source>
</reference>
<keyword evidence="3" id="KW-0489">Methyltransferase</keyword>
<keyword evidence="4" id="KW-1185">Reference proteome</keyword>
<feature type="domain" description="Methyltransferase type 12" evidence="1">
    <location>
        <begin position="294"/>
        <end position="389"/>
    </location>
</feature>
<dbReference type="GO" id="GO:0102208">
    <property type="term" value="F:2-polyprenyl-6-hydroxyphenol methylase activity"/>
    <property type="evidence" value="ECO:0007669"/>
    <property type="project" value="UniProtKB-EC"/>
</dbReference>
<dbReference type="CDD" id="cd02440">
    <property type="entry name" value="AdoMet_MTases"/>
    <property type="match status" value="1"/>
</dbReference>
<dbReference type="PANTHER" id="PTHR43861:SF1">
    <property type="entry name" value="TRANS-ACONITATE 2-METHYLTRANSFERASE"/>
    <property type="match status" value="1"/>
</dbReference>
<dbReference type="InterPro" id="IPR014973">
    <property type="entry name" value="DUF1835"/>
</dbReference>
<accession>A0ABW3XY91</accession>
<dbReference type="Gene3D" id="3.40.50.150">
    <property type="entry name" value="Vaccinia Virus protein VP39"/>
    <property type="match status" value="1"/>
</dbReference>
<dbReference type="GO" id="GO:0032259">
    <property type="term" value="P:methylation"/>
    <property type="evidence" value="ECO:0007669"/>
    <property type="project" value="UniProtKB-KW"/>
</dbReference>
<evidence type="ECO:0000313" key="4">
    <source>
        <dbReference type="Proteomes" id="UP001597201"/>
    </source>
</evidence>
<keyword evidence="3" id="KW-0808">Transferase</keyword>
<dbReference type="InterPro" id="IPR013217">
    <property type="entry name" value="Methyltransf_12"/>
</dbReference>
<organism evidence="3 4">
    <name type="scientific">Namhaeicola litoreus</name>
    <dbReference type="NCBI Taxonomy" id="1052145"/>
    <lineage>
        <taxon>Bacteria</taxon>
        <taxon>Pseudomonadati</taxon>
        <taxon>Bacteroidota</taxon>
        <taxon>Flavobacteriia</taxon>
        <taxon>Flavobacteriales</taxon>
        <taxon>Flavobacteriaceae</taxon>
        <taxon>Namhaeicola</taxon>
    </lineage>
</organism>